<dbReference type="GO" id="GO:0005524">
    <property type="term" value="F:ATP binding"/>
    <property type="evidence" value="ECO:0007669"/>
    <property type="project" value="InterPro"/>
</dbReference>
<protein>
    <recommendedName>
        <fullName evidence="1">Protein kinase domain-containing protein</fullName>
    </recommendedName>
</protein>
<dbReference type="SUPFAM" id="SSF56112">
    <property type="entry name" value="Protein kinase-like (PK-like)"/>
    <property type="match status" value="1"/>
</dbReference>
<name>A0A9W8N293_9AGAR</name>
<accession>A0A9W8N293</accession>
<reference evidence="2" key="1">
    <citation type="submission" date="2022-07" db="EMBL/GenBank/DDBJ databases">
        <title>Genome Sequence of Agrocybe chaxingu.</title>
        <authorList>
            <person name="Buettner E."/>
        </authorList>
    </citation>
    <scope>NUCLEOTIDE SEQUENCE</scope>
    <source>
        <strain evidence="2">MP-N11</strain>
    </source>
</reference>
<dbReference type="EMBL" id="JANKHO010000010">
    <property type="protein sequence ID" value="KAJ3517797.1"/>
    <property type="molecule type" value="Genomic_DNA"/>
</dbReference>
<feature type="domain" description="Protein kinase" evidence="1">
    <location>
        <begin position="180"/>
        <end position="292"/>
    </location>
</feature>
<evidence type="ECO:0000313" key="3">
    <source>
        <dbReference type="Proteomes" id="UP001148786"/>
    </source>
</evidence>
<dbReference type="CDD" id="cd21037">
    <property type="entry name" value="MLKL_NTD"/>
    <property type="match status" value="1"/>
</dbReference>
<dbReference type="InterPro" id="IPR011009">
    <property type="entry name" value="Kinase-like_dom_sf"/>
</dbReference>
<dbReference type="GO" id="GO:0004672">
    <property type="term" value="F:protein kinase activity"/>
    <property type="evidence" value="ECO:0007669"/>
    <property type="project" value="InterPro"/>
</dbReference>
<dbReference type="OrthoDB" id="5966500at2759"/>
<dbReference type="InterPro" id="IPR000719">
    <property type="entry name" value="Prot_kinase_dom"/>
</dbReference>
<dbReference type="InterPro" id="IPR059179">
    <property type="entry name" value="MLKL-like_MCAfunc"/>
</dbReference>
<organism evidence="2 3">
    <name type="scientific">Agrocybe chaxingu</name>
    <dbReference type="NCBI Taxonomy" id="84603"/>
    <lineage>
        <taxon>Eukaryota</taxon>
        <taxon>Fungi</taxon>
        <taxon>Dikarya</taxon>
        <taxon>Basidiomycota</taxon>
        <taxon>Agaricomycotina</taxon>
        <taxon>Agaricomycetes</taxon>
        <taxon>Agaricomycetidae</taxon>
        <taxon>Agaricales</taxon>
        <taxon>Agaricineae</taxon>
        <taxon>Strophariaceae</taxon>
        <taxon>Agrocybe</taxon>
    </lineage>
</organism>
<dbReference type="AlphaFoldDB" id="A0A9W8N293"/>
<dbReference type="Gene3D" id="1.10.510.10">
    <property type="entry name" value="Transferase(Phosphotransferase) domain 1"/>
    <property type="match status" value="1"/>
</dbReference>
<evidence type="ECO:0000259" key="1">
    <source>
        <dbReference type="PROSITE" id="PS50011"/>
    </source>
</evidence>
<comment type="caution">
    <text evidence="2">The sequence shown here is derived from an EMBL/GenBank/DDBJ whole genome shotgun (WGS) entry which is preliminary data.</text>
</comment>
<gene>
    <name evidence="2" type="ORF">NLJ89_g281</name>
</gene>
<proteinExistence type="predicted"/>
<evidence type="ECO:0000313" key="2">
    <source>
        <dbReference type="EMBL" id="KAJ3517797.1"/>
    </source>
</evidence>
<sequence length="292" mass="32841">MALRVLEASTGALNIAASLCGIPFVGAIAIAVEEIVKTCGEVKTHKVELFGRDWISFPLTLVLQQKSKQLSNRCVQILNTLNEQSSKMEGSKLQQITDQLLPILEKVLDRTRKWAKYNPVVTFLKNGEIKDGLDLCDIELNSAMTLFHIKYLQYQRGLINLHRETGVPPTIKVLNGEVTKHGDLAIAGGVYSDIWAGKWLGEEKVALKALRNIRATDAKAKKVRQRLLILGETIHHLQRFENEIKLWANLKHNNILPFYGIVTDLGQHIHMVSPWQENGNVLEYDTFISICA</sequence>
<keyword evidence="3" id="KW-1185">Reference proteome</keyword>
<dbReference type="Proteomes" id="UP001148786">
    <property type="component" value="Unassembled WGS sequence"/>
</dbReference>
<dbReference type="PROSITE" id="PS50011">
    <property type="entry name" value="PROTEIN_KINASE_DOM"/>
    <property type="match status" value="1"/>
</dbReference>